<organism evidence="2 3">
    <name type="scientific">Streptomyces coeruleofuscus</name>
    <dbReference type="NCBI Taxonomy" id="66879"/>
    <lineage>
        <taxon>Bacteria</taxon>
        <taxon>Bacillati</taxon>
        <taxon>Actinomycetota</taxon>
        <taxon>Actinomycetes</taxon>
        <taxon>Kitasatosporales</taxon>
        <taxon>Streptomycetaceae</taxon>
        <taxon>Streptomyces</taxon>
    </lineage>
</organism>
<sequence length="49" mass="4923">MSGQDEDESGGSGEAGGAEVHGEQQDAEQRADEGPGLSGRAQQSQHPSA</sequence>
<proteinExistence type="predicted"/>
<dbReference type="EMBL" id="BAAASE010000020">
    <property type="protein sequence ID" value="GAA2428104.1"/>
    <property type="molecule type" value="Genomic_DNA"/>
</dbReference>
<dbReference type="Proteomes" id="UP001499986">
    <property type="component" value="Unassembled WGS sequence"/>
</dbReference>
<evidence type="ECO:0000313" key="2">
    <source>
        <dbReference type="EMBL" id="GAA2428104.1"/>
    </source>
</evidence>
<feature type="compositionally biased region" description="Polar residues" evidence="1">
    <location>
        <begin position="40"/>
        <end position="49"/>
    </location>
</feature>
<gene>
    <name evidence="2" type="ORF">GCM10010255_83620</name>
</gene>
<reference evidence="3" key="1">
    <citation type="journal article" date="2019" name="Int. J. Syst. Evol. Microbiol.">
        <title>The Global Catalogue of Microorganisms (GCM) 10K type strain sequencing project: providing services to taxonomists for standard genome sequencing and annotation.</title>
        <authorList>
            <consortium name="The Broad Institute Genomics Platform"/>
            <consortium name="The Broad Institute Genome Sequencing Center for Infectious Disease"/>
            <person name="Wu L."/>
            <person name="Ma J."/>
        </authorList>
    </citation>
    <scope>NUCLEOTIDE SEQUENCE [LARGE SCALE GENOMIC DNA]</scope>
    <source>
        <strain evidence="3">JCM 4358</strain>
    </source>
</reference>
<keyword evidence="3" id="KW-1185">Reference proteome</keyword>
<name>A0ABP5WLX4_9ACTN</name>
<comment type="caution">
    <text evidence="2">The sequence shown here is derived from an EMBL/GenBank/DDBJ whole genome shotgun (WGS) entry which is preliminary data.</text>
</comment>
<feature type="region of interest" description="Disordered" evidence="1">
    <location>
        <begin position="1"/>
        <end position="49"/>
    </location>
</feature>
<protein>
    <submittedName>
        <fullName evidence="2">Uncharacterized protein</fullName>
    </submittedName>
</protein>
<evidence type="ECO:0000256" key="1">
    <source>
        <dbReference type="SAM" id="MobiDB-lite"/>
    </source>
</evidence>
<feature type="compositionally biased region" description="Basic and acidic residues" evidence="1">
    <location>
        <begin position="20"/>
        <end position="33"/>
    </location>
</feature>
<evidence type="ECO:0000313" key="3">
    <source>
        <dbReference type="Proteomes" id="UP001499986"/>
    </source>
</evidence>
<accession>A0ABP5WLX4</accession>